<organism evidence="1 2">
    <name type="scientific">Geodermatophilus amargosae</name>
    <dbReference type="NCBI Taxonomy" id="1296565"/>
    <lineage>
        <taxon>Bacteria</taxon>
        <taxon>Bacillati</taxon>
        <taxon>Actinomycetota</taxon>
        <taxon>Actinomycetes</taxon>
        <taxon>Geodermatophilales</taxon>
        <taxon>Geodermatophilaceae</taxon>
        <taxon>Geodermatophilus</taxon>
    </lineage>
</organism>
<evidence type="ECO:0000313" key="2">
    <source>
        <dbReference type="Proteomes" id="UP000199546"/>
    </source>
</evidence>
<gene>
    <name evidence="1" type="ORF">SAMN05660657_03301</name>
</gene>
<reference evidence="2" key="1">
    <citation type="submission" date="2016-10" db="EMBL/GenBank/DDBJ databases">
        <authorList>
            <person name="Varghese N."/>
            <person name="Submissions S."/>
        </authorList>
    </citation>
    <scope>NUCLEOTIDE SEQUENCE [LARGE SCALE GENOMIC DNA]</scope>
    <source>
        <strain evidence="2">DSM 46136</strain>
    </source>
</reference>
<dbReference type="EMBL" id="FPBA01000012">
    <property type="protein sequence ID" value="SFT82436.1"/>
    <property type="molecule type" value="Genomic_DNA"/>
</dbReference>
<dbReference type="Proteomes" id="UP000199546">
    <property type="component" value="Unassembled WGS sequence"/>
</dbReference>
<accession>A0A1I7B5H2</accession>
<sequence length="48" mass="5222">MVSADGEPIGGLLLFVDEGRLSGLEVYSLDDAPLPMPCLERVRWHPVA</sequence>
<protein>
    <submittedName>
        <fullName evidence="1">Uncharacterized protein</fullName>
    </submittedName>
</protein>
<proteinExistence type="predicted"/>
<name>A0A1I7B5H2_9ACTN</name>
<keyword evidence="2" id="KW-1185">Reference proteome</keyword>
<evidence type="ECO:0000313" key="1">
    <source>
        <dbReference type="EMBL" id="SFT82436.1"/>
    </source>
</evidence>
<dbReference type="AlphaFoldDB" id="A0A1I7B5H2"/>